<sequence length="331" mass="36783">MKESLAKNLADRFDEFGLALESPLNLGELLEQSTAHATIAHKHGSANFTIAYSPSMTGSTLEGFLKQSLTPERLLLLGPRITERSATLFRELGICYLDQSGNAFITFDGVHLDVRGRRAPTRNPSLSDAPMHRGGVNLFSPKRAQVIFAILTWPDLLHGPVRNIATTSGVSLGQAQRTLDLLSQYGFIDETRSHHLHSPEQLINLWVAAYPSGLGSSKFTKYFSGPIDDLISNNEAIYISGEAAVPELLRPETLLLYSTKAPTDLIRSHRWRHNDDQPNIFLREKFWQAPREADSPGIYSAPWLLVYSDLLASGDDRQREAAEIFLKEATS</sequence>
<dbReference type="Pfam" id="PF09952">
    <property type="entry name" value="AbiEi_2"/>
    <property type="match status" value="1"/>
</dbReference>
<gene>
    <name evidence="1" type="ORF">V5R04_05385</name>
</gene>
<protein>
    <submittedName>
        <fullName evidence="1">Type IV toxin-antitoxin system AbiEi family antitoxin</fullName>
    </submittedName>
</protein>
<reference evidence="1" key="1">
    <citation type="submission" date="2024-02" db="EMBL/GenBank/DDBJ databases">
        <title>Tomenella chthoni gen. nov. sp. nov., a member of the family Jonesiaceae isolated from bat guano.</title>
        <authorList>
            <person name="Miller S.L."/>
            <person name="King J."/>
            <person name="Sankaranarayanan K."/>
            <person name="Lawson P.A."/>
        </authorList>
    </citation>
    <scope>NUCLEOTIDE SEQUENCE</scope>
    <source>
        <strain evidence="1">BS-20</strain>
    </source>
</reference>
<proteinExistence type="predicted"/>
<name>A0AAU7DZM0_9MICO</name>
<dbReference type="AlphaFoldDB" id="A0AAU7DZM0"/>
<organism evidence="1">
    <name type="scientific">Jonesiaceae bacterium BS-20</name>
    <dbReference type="NCBI Taxonomy" id="3120821"/>
    <lineage>
        <taxon>Bacteria</taxon>
        <taxon>Bacillati</taxon>
        <taxon>Actinomycetota</taxon>
        <taxon>Actinomycetes</taxon>
        <taxon>Micrococcales</taxon>
        <taxon>Jonesiaceae</taxon>
    </lineage>
</organism>
<accession>A0AAU7DZM0</accession>
<dbReference type="InterPro" id="IPR019238">
    <property type="entry name" value="AbiEi_2"/>
</dbReference>
<dbReference type="EMBL" id="CP146203">
    <property type="protein sequence ID" value="XBH22653.1"/>
    <property type="molecule type" value="Genomic_DNA"/>
</dbReference>
<evidence type="ECO:0000313" key="1">
    <source>
        <dbReference type="EMBL" id="XBH22653.1"/>
    </source>
</evidence>